<dbReference type="AlphaFoldDB" id="A0A076EZ62"/>
<dbReference type="GO" id="GO:0016491">
    <property type="term" value="F:oxidoreductase activity"/>
    <property type="evidence" value="ECO:0007669"/>
    <property type="project" value="UniProtKB-KW"/>
</dbReference>
<evidence type="ECO:0000313" key="4">
    <source>
        <dbReference type="Proteomes" id="UP000028488"/>
    </source>
</evidence>
<dbReference type="RefSeq" id="WP_128642628.1">
    <property type="nucleotide sequence ID" value="NZ_CP008948.1"/>
</dbReference>
<evidence type="ECO:0000256" key="2">
    <source>
        <dbReference type="ARBA" id="ARBA00023002"/>
    </source>
</evidence>
<dbReference type="Proteomes" id="UP000028488">
    <property type="component" value="Plasmid pPDG1"/>
</dbReference>
<dbReference type="InterPro" id="IPR036291">
    <property type="entry name" value="NAD(P)-bd_dom_sf"/>
</dbReference>
<keyword evidence="3" id="KW-0614">Plasmid</keyword>
<dbReference type="SUPFAM" id="SSF51735">
    <property type="entry name" value="NAD(P)-binding Rossmann-fold domains"/>
    <property type="match status" value="1"/>
</dbReference>
<comment type="similarity">
    <text evidence="1">Belongs to the short-chain dehydrogenases/reductases (SDR) family.</text>
</comment>
<dbReference type="InterPro" id="IPR020904">
    <property type="entry name" value="Sc_DH/Rdtase_CS"/>
</dbReference>
<sequence>MKLHGKVAVITGAGSGMGRAGALLFAQEGAQIVVADRDETAARETAELVRSKGGEASTVVADVTTLEGNESITRGAVEAFGGVDVFWANAGVAAPMSPLAEQSIDFFDTLMAVNAKGPWLGARAAMPLMQQRPGASFIITASLSGFRARPNNSAYSTSKGAAIQLTRALSIEFAPQVRVNSVAPVSTETPMLRTFMEHQDDIEATINAQRAGVPLGRLAQADDVAKAALFFASTDSEFITGVTLPIDGGISARS</sequence>
<geneLocation type="plasmid" evidence="3 4">
    <name>pPDG1</name>
</geneLocation>
<organism evidence="3 4">
    <name type="scientific">Rhodococcus opacus</name>
    <name type="common">Nocardia opaca</name>
    <dbReference type="NCBI Taxonomy" id="37919"/>
    <lineage>
        <taxon>Bacteria</taxon>
        <taxon>Bacillati</taxon>
        <taxon>Actinomycetota</taxon>
        <taxon>Actinomycetes</taxon>
        <taxon>Mycobacteriales</taxon>
        <taxon>Nocardiaceae</taxon>
        <taxon>Rhodococcus</taxon>
    </lineage>
</organism>
<dbReference type="Gene3D" id="3.40.50.720">
    <property type="entry name" value="NAD(P)-binding Rossmann-like Domain"/>
    <property type="match status" value="1"/>
</dbReference>
<keyword evidence="2" id="KW-0560">Oxidoreductase</keyword>
<evidence type="ECO:0000256" key="1">
    <source>
        <dbReference type="ARBA" id="ARBA00006484"/>
    </source>
</evidence>
<name>A0A076EZ62_RHOOP</name>
<dbReference type="NCBIfam" id="NF005559">
    <property type="entry name" value="PRK07231.1"/>
    <property type="match status" value="1"/>
</dbReference>
<protein>
    <submittedName>
        <fullName evidence="3">Short-chain dehydrogenase</fullName>
    </submittedName>
</protein>
<reference evidence="3 4" key="1">
    <citation type="submission" date="2014-07" db="EMBL/GenBank/DDBJ databases">
        <title>Genome Sequence of Rhodococcus opacus Strain R7, a Biodegrader of Mono- and Polycyclic Aromatic Hydrocarbons.</title>
        <authorList>
            <person name="Di Gennaro P."/>
            <person name="Zampolli J."/>
            <person name="Presti I."/>
            <person name="Cappelletti M."/>
            <person name="D'Ursi P."/>
            <person name="Orro A."/>
            <person name="Mezzelani A."/>
            <person name="Milanesi L."/>
        </authorList>
    </citation>
    <scope>NUCLEOTIDE SEQUENCE [LARGE SCALE GENOMIC DNA]</scope>
    <source>
        <strain evidence="3 4">R7</strain>
        <plasmid evidence="3">pPDG1</plasmid>
    </source>
</reference>
<dbReference type="Pfam" id="PF13561">
    <property type="entry name" value="adh_short_C2"/>
    <property type="match status" value="1"/>
</dbReference>
<dbReference type="EMBL" id="CP008948">
    <property type="protein sequence ID" value="AII10532.1"/>
    <property type="molecule type" value="Genomic_DNA"/>
</dbReference>
<dbReference type="FunFam" id="3.40.50.720:FF:000084">
    <property type="entry name" value="Short-chain dehydrogenase reductase"/>
    <property type="match status" value="1"/>
</dbReference>
<dbReference type="CDD" id="cd05233">
    <property type="entry name" value="SDR_c"/>
    <property type="match status" value="1"/>
</dbReference>
<dbReference type="PROSITE" id="PS00061">
    <property type="entry name" value="ADH_SHORT"/>
    <property type="match status" value="1"/>
</dbReference>
<dbReference type="InterPro" id="IPR002347">
    <property type="entry name" value="SDR_fam"/>
</dbReference>
<dbReference type="PRINTS" id="PR00081">
    <property type="entry name" value="GDHRDH"/>
</dbReference>
<evidence type="ECO:0000313" key="3">
    <source>
        <dbReference type="EMBL" id="AII10532.1"/>
    </source>
</evidence>
<dbReference type="PANTHER" id="PTHR43669:SF3">
    <property type="entry name" value="ALCOHOL DEHYDROGENASE, PUTATIVE (AFU_ORTHOLOGUE AFUA_3G03445)-RELATED"/>
    <property type="match status" value="1"/>
</dbReference>
<dbReference type="PANTHER" id="PTHR43669">
    <property type="entry name" value="5-KETO-D-GLUCONATE 5-REDUCTASE"/>
    <property type="match status" value="1"/>
</dbReference>
<proteinExistence type="inferred from homology"/>
<accession>A0A076EZ62</accession>
<gene>
    <name evidence="3" type="ORF">EP51_40440</name>
</gene>